<sequence length="234" mass="26081">MAMSSSQNNEIFPELRPVMPADLFRAAIKGDSAVLIHRLGLPPEARDEIQVTIEVVDPDSHNTEPEHQTVVQSELIGSATHSGENFLHLLYAGRKNNKLAMKIFKKDTSLLKAMFSKPYRHPYRPDDGNPVFPARNNKLETPLHCASHVGNVEAIRDLIRHAPDPQIVKDALGETNENGDTAFHLAAKNNQIDVVVEFMNLDAKAAHKENKQGFSSWYIALREGNNSMSKPCLK</sequence>
<dbReference type="Pfam" id="PF12796">
    <property type="entry name" value="Ank_2"/>
    <property type="match status" value="1"/>
</dbReference>
<feature type="repeat" description="ANK" evidence="1">
    <location>
        <begin position="178"/>
        <end position="210"/>
    </location>
</feature>
<reference evidence="2" key="1">
    <citation type="submission" date="2022-08" db="EMBL/GenBank/DDBJ databases">
        <authorList>
            <person name="Marques A."/>
        </authorList>
    </citation>
    <scope>NUCLEOTIDE SEQUENCE</scope>
    <source>
        <strain evidence="2">RhyPub2mFocal</strain>
        <tissue evidence="2">Leaves</tissue>
    </source>
</reference>
<dbReference type="PROSITE" id="PS50088">
    <property type="entry name" value="ANK_REPEAT"/>
    <property type="match status" value="2"/>
</dbReference>
<organism evidence="2 3">
    <name type="scientific">Rhynchospora pubera</name>
    <dbReference type="NCBI Taxonomy" id="906938"/>
    <lineage>
        <taxon>Eukaryota</taxon>
        <taxon>Viridiplantae</taxon>
        <taxon>Streptophyta</taxon>
        <taxon>Embryophyta</taxon>
        <taxon>Tracheophyta</taxon>
        <taxon>Spermatophyta</taxon>
        <taxon>Magnoliopsida</taxon>
        <taxon>Liliopsida</taxon>
        <taxon>Poales</taxon>
        <taxon>Cyperaceae</taxon>
        <taxon>Cyperoideae</taxon>
        <taxon>Rhynchosporeae</taxon>
        <taxon>Rhynchospora</taxon>
    </lineage>
</organism>
<evidence type="ECO:0000313" key="3">
    <source>
        <dbReference type="Proteomes" id="UP001140206"/>
    </source>
</evidence>
<name>A0AAV8EAF1_9POAL</name>
<dbReference type="AlphaFoldDB" id="A0AAV8EAF1"/>
<dbReference type="PANTHER" id="PTHR24121:SF21">
    <property type="entry name" value="ANKYRIN REPEAT FAMILY PROTEIN"/>
    <property type="match status" value="1"/>
</dbReference>
<dbReference type="EMBL" id="JAMFTS010000003">
    <property type="protein sequence ID" value="KAJ4775218.1"/>
    <property type="molecule type" value="Genomic_DNA"/>
</dbReference>
<keyword evidence="1" id="KW-0040">ANK repeat</keyword>
<evidence type="ECO:0000256" key="1">
    <source>
        <dbReference type="PROSITE-ProRule" id="PRU00023"/>
    </source>
</evidence>
<dbReference type="Gene3D" id="1.25.40.20">
    <property type="entry name" value="Ankyrin repeat-containing domain"/>
    <property type="match status" value="1"/>
</dbReference>
<protein>
    <submittedName>
        <fullName evidence="2">Ankyrin repeat-containing protein</fullName>
    </submittedName>
</protein>
<dbReference type="Proteomes" id="UP001140206">
    <property type="component" value="Chromosome 3"/>
</dbReference>
<dbReference type="PANTHER" id="PTHR24121">
    <property type="entry name" value="NO MECHANORECEPTOR POTENTIAL C, ISOFORM D-RELATED"/>
    <property type="match status" value="1"/>
</dbReference>
<dbReference type="InterPro" id="IPR036770">
    <property type="entry name" value="Ankyrin_rpt-contain_sf"/>
</dbReference>
<accession>A0AAV8EAF1</accession>
<gene>
    <name evidence="2" type="ORF">LUZ62_059475</name>
</gene>
<dbReference type="SUPFAM" id="SSF48403">
    <property type="entry name" value="Ankyrin repeat"/>
    <property type="match status" value="1"/>
</dbReference>
<keyword evidence="3" id="KW-1185">Reference proteome</keyword>
<dbReference type="InterPro" id="IPR002110">
    <property type="entry name" value="Ankyrin_rpt"/>
</dbReference>
<evidence type="ECO:0000313" key="2">
    <source>
        <dbReference type="EMBL" id="KAJ4775218.1"/>
    </source>
</evidence>
<feature type="repeat" description="ANK" evidence="1">
    <location>
        <begin position="138"/>
        <end position="170"/>
    </location>
</feature>
<comment type="caution">
    <text evidence="2">The sequence shown here is derived from an EMBL/GenBank/DDBJ whole genome shotgun (WGS) entry which is preliminary data.</text>
</comment>
<dbReference type="SMART" id="SM00248">
    <property type="entry name" value="ANK"/>
    <property type="match status" value="2"/>
</dbReference>
<proteinExistence type="predicted"/>